<organism evidence="1 2">
    <name type="scientific">Cudoniella acicularis</name>
    <dbReference type="NCBI Taxonomy" id="354080"/>
    <lineage>
        <taxon>Eukaryota</taxon>
        <taxon>Fungi</taxon>
        <taxon>Dikarya</taxon>
        <taxon>Ascomycota</taxon>
        <taxon>Pezizomycotina</taxon>
        <taxon>Leotiomycetes</taxon>
        <taxon>Helotiales</taxon>
        <taxon>Tricladiaceae</taxon>
        <taxon>Cudoniella</taxon>
    </lineage>
</organism>
<dbReference type="OrthoDB" id="3554584at2759"/>
<reference evidence="1 2" key="1">
    <citation type="submission" date="2020-03" db="EMBL/GenBank/DDBJ databases">
        <title>Draft Genome Sequence of Cudoniella acicularis.</title>
        <authorList>
            <person name="Buettner E."/>
            <person name="Kellner H."/>
        </authorList>
    </citation>
    <scope>NUCLEOTIDE SEQUENCE [LARGE SCALE GENOMIC DNA]</scope>
    <source>
        <strain evidence="1 2">DSM 108380</strain>
    </source>
</reference>
<name>A0A8H4RW28_9HELO</name>
<evidence type="ECO:0008006" key="3">
    <source>
        <dbReference type="Google" id="ProtNLM"/>
    </source>
</evidence>
<evidence type="ECO:0000313" key="1">
    <source>
        <dbReference type="EMBL" id="KAF4636054.1"/>
    </source>
</evidence>
<gene>
    <name evidence="1" type="ORF">G7Y89_g2029</name>
</gene>
<accession>A0A8H4RW28</accession>
<dbReference type="AlphaFoldDB" id="A0A8H4RW28"/>
<protein>
    <recommendedName>
        <fullName evidence="3">Protein kinase domain-containing protein</fullName>
    </recommendedName>
</protein>
<evidence type="ECO:0000313" key="2">
    <source>
        <dbReference type="Proteomes" id="UP000566819"/>
    </source>
</evidence>
<dbReference type="EMBL" id="JAAMPI010000085">
    <property type="protein sequence ID" value="KAF4636054.1"/>
    <property type="molecule type" value="Genomic_DNA"/>
</dbReference>
<sequence>MQLCSVSSGDEGVFLGPNGEFGRVLSHSGCREGKKVKRTSRTGQPVAGSALCRLSRTSPPYEESIILKLDHPRISTENILVSLKGEVKIDPTIFPDEREHASADLNSLGTIMLQMIDETRETLKSTAVDWSAEAANFVEVTSFATLDGFSDESFPNL</sequence>
<keyword evidence="2" id="KW-1185">Reference proteome</keyword>
<dbReference type="Proteomes" id="UP000566819">
    <property type="component" value="Unassembled WGS sequence"/>
</dbReference>
<proteinExistence type="predicted"/>
<comment type="caution">
    <text evidence="1">The sequence shown here is derived from an EMBL/GenBank/DDBJ whole genome shotgun (WGS) entry which is preliminary data.</text>
</comment>